<evidence type="ECO:0000313" key="5">
    <source>
        <dbReference type="Proteomes" id="UP000247790"/>
    </source>
</evidence>
<gene>
    <name evidence="3" type="ORF">DFQ00_105304</name>
    <name evidence="4" type="ORF">HUB98_09310</name>
</gene>
<dbReference type="OrthoDB" id="9811665at2"/>
<protein>
    <submittedName>
        <fullName evidence="4">DUF4041 domain-containing protein</fullName>
    </submittedName>
    <submittedName>
        <fullName evidence="3">T5orf172 domain-containing protein</fullName>
    </submittedName>
</protein>
<feature type="domain" description="Bacteriophage T5 Orf172 DNA-binding" evidence="2">
    <location>
        <begin position="322"/>
        <end position="405"/>
    </location>
</feature>
<dbReference type="Proteomes" id="UP000509327">
    <property type="component" value="Chromosome"/>
</dbReference>
<feature type="coiled-coil region" evidence="1">
    <location>
        <begin position="9"/>
        <end position="64"/>
    </location>
</feature>
<dbReference type="InterPro" id="IPR018306">
    <property type="entry name" value="Phage_T5_Orf172_DNA-bd"/>
</dbReference>
<evidence type="ECO:0000259" key="2">
    <source>
        <dbReference type="SMART" id="SM00974"/>
    </source>
</evidence>
<evidence type="ECO:0000256" key="1">
    <source>
        <dbReference type="SAM" id="Coils"/>
    </source>
</evidence>
<dbReference type="EMBL" id="QJSW01000005">
    <property type="protein sequence ID" value="PYE49800.1"/>
    <property type="molecule type" value="Genomic_DNA"/>
</dbReference>
<proteinExistence type="predicted"/>
<keyword evidence="1" id="KW-0175">Coiled coil</keyword>
<dbReference type="InterPro" id="IPR025280">
    <property type="entry name" value="SNIPE"/>
</dbReference>
<feature type="coiled-coil region" evidence="1">
    <location>
        <begin position="213"/>
        <end position="298"/>
    </location>
</feature>
<dbReference type="EMBL" id="CP054614">
    <property type="protein sequence ID" value="QKS56519.1"/>
    <property type="molecule type" value="Genomic_DNA"/>
</dbReference>
<keyword evidence="6" id="KW-1185">Reference proteome</keyword>
<evidence type="ECO:0000313" key="4">
    <source>
        <dbReference type="EMBL" id="QKS56519.1"/>
    </source>
</evidence>
<dbReference type="Pfam" id="PF13250">
    <property type="entry name" value="SNIPE"/>
    <property type="match status" value="1"/>
</dbReference>
<dbReference type="SMART" id="SM00974">
    <property type="entry name" value="T5orf172"/>
    <property type="match status" value="1"/>
</dbReference>
<dbReference type="RefSeq" id="WP_110896478.1">
    <property type="nucleotide sequence ID" value="NZ_CP054614.1"/>
</dbReference>
<accession>A0A2V4VSR8</accession>
<evidence type="ECO:0000313" key="3">
    <source>
        <dbReference type="EMBL" id="PYE49800.1"/>
    </source>
</evidence>
<evidence type="ECO:0000313" key="6">
    <source>
        <dbReference type="Proteomes" id="UP000509327"/>
    </source>
</evidence>
<reference evidence="3 5" key="1">
    <citation type="submission" date="2018-06" db="EMBL/GenBank/DDBJ databases">
        <title>Genomic Encyclopedia of Type Strains, Phase III (KMG-III): the genomes of soil and plant-associated and newly described type strains.</title>
        <authorList>
            <person name="Whitman W."/>
        </authorList>
    </citation>
    <scope>NUCLEOTIDE SEQUENCE [LARGE SCALE GENOMIC DNA]</scope>
    <source>
        <strain evidence="3 5">CECT 7022</strain>
    </source>
</reference>
<organism evidence="3 5">
    <name type="scientific">Paenibacillus barcinonensis</name>
    <dbReference type="NCBI Taxonomy" id="198119"/>
    <lineage>
        <taxon>Bacteria</taxon>
        <taxon>Bacillati</taxon>
        <taxon>Bacillota</taxon>
        <taxon>Bacilli</taxon>
        <taxon>Bacillales</taxon>
        <taxon>Paenibacillaceae</taxon>
        <taxon>Paenibacillus</taxon>
    </lineage>
</organism>
<sequence length="453" mass="53164">MSIFDVFRLKKIKEELRITQEENNSLKDLLRPEHVQLIEIQKEIRKLSQEKESLHTTIMDYEEHLSSIQRIYEEKKNSLLAMDDQILLESFSLYEPRYDFQNSAIYKEKLELIRNEQKEMIKNGTACVGSTDWSVNNSKAQGKKMVNDMVKIVLRSFNNECDSCISNVKFNNIQICEKRINSSFDTLNKLGKIMQVCISEYYLKLKFLELYLAHEYKEKKQQEKEEQKQIREQMREEAKLQKEIEDLRKNIEKERKHYSNALQKVEKQLENCSDEAEAALLRAKISELSESLTEIEKQTADIDYREANQRAGYVYVISNIGSFGENVYKIGMTRRLDPYDRVHELGDASVPFNFDVHAMIFSNDAPKLEATLHRAFDDRKLNLVNSRREFFRVTLKEIEDVVLKNHDNTAEFIRNADAEQYRESLAMRKVKQPVNNDANPFSSGYLEVAVSSE</sequence>
<dbReference type="Proteomes" id="UP000247790">
    <property type="component" value="Unassembled WGS sequence"/>
</dbReference>
<name>A0A2V4VSR8_PAEBA</name>
<dbReference type="Pfam" id="PF13455">
    <property type="entry name" value="MUG113"/>
    <property type="match status" value="1"/>
</dbReference>
<dbReference type="AlphaFoldDB" id="A0A2V4VSR8"/>
<reference evidence="4 6" key="2">
    <citation type="submission" date="2020-06" db="EMBL/GenBank/DDBJ databases">
        <title>Complete genome of Paenibacillus barcinonensis KACC11450.</title>
        <authorList>
            <person name="Kim M."/>
            <person name="Park Y.-J."/>
            <person name="Shin J.-H."/>
        </authorList>
    </citation>
    <scope>NUCLEOTIDE SEQUENCE [LARGE SCALE GENOMIC DNA]</scope>
    <source>
        <strain evidence="4 6">KACC11450</strain>
    </source>
</reference>